<feature type="compositionally biased region" description="Basic and acidic residues" evidence="1">
    <location>
        <begin position="29"/>
        <end position="46"/>
    </location>
</feature>
<name>A0A4R5B550_9ACTN</name>
<protein>
    <submittedName>
        <fullName evidence="3">Uncharacterized protein</fullName>
    </submittedName>
</protein>
<feature type="region of interest" description="Disordered" evidence="1">
    <location>
        <begin position="27"/>
        <end position="46"/>
    </location>
</feature>
<evidence type="ECO:0000313" key="4">
    <source>
        <dbReference type="Proteomes" id="UP000294513"/>
    </source>
</evidence>
<feature type="chain" id="PRO_5039332883" evidence="2">
    <location>
        <begin position="21"/>
        <end position="260"/>
    </location>
</feature>
<dbReference type="AlphaFoldDB" id="A0A4R5B550"/>
<dbReference type="EMBL" id="SMKU01000162">
    <property type="protein sequence ID" value="TDD79969.1"/>
    <property type="molecule type" value="Genomic_DNA"/>
</dbReference>
<feature type="signal peptide" evidence="2">
    <location>
        <begin position="1"/>
        <end position="20"/>
    </location>
</feature>
<dbReference type="PROSITE" id="PS51257">
    <property type="entry name" value="PROKAR_LIPOPROTEIN"/>
    <property type="match status" value="1"/>
</dbReference>
<sequence>MTSYRTVTVVLTCAVLAATATGCLEGGDGGDRTAGRAGNPEDGKKGVDLRKIRGDIKTSKTVYTVDGGTVSLSVDTFGGDISVVAGPGDSKAVKVTEIYRWTKKKPWGEHSLKDGQLTLKAHDCGSGSSTCDLGYQVVLPPRTALNLLTSGGNVSVRETSGTVRATTRGGDIAVRRVRAQDVVAHTGGGAVVVDLLAPPRRVDVTGDGGDITIGLPDGKYAVDAASGGGDTRVTVPVDKSSAHRVRARTAGGAVTVSRAR</sequence>
<proteinExistence type="predicted"/>
<dbReference type="OrthoDB" id="4456952at2"/>
<gene>
    <name evidence="3" type="ORF">E1298_26730</name>
</gene>
<evidence type="ECO:0000256" key="1">
    <source>
        <dbReference type="SAM" id="MobiDB-lite"/>
    </source>
</evidence>
<keyword evidence="2" id="KW-0732">Signal</keyword>
<accession>A0A4R5B550</accession>
<dbReference type="RefSeq" id="WP_131897960.1">
    <property type="nucleotide sequence ID" value="NZ_SMKU01000162.1"/>
</dbReference>
<comment type="caution">
    <text evidence="3">The sequence shown here is derived from an EMBL/GenBank/DDBJ whole genome shotgun (WGS) entry which is preliminary data.</text>
</comment>
<evidence type="ECO:0000256" key="2">
    <source>
        <dbReference type="SAM" id="SignalP"/>
    </source>
</evidence>
<evidence type="ECO:0000313" key="3">
    <source>
        <dbReference type="EMBL" id="TDD79969.1"/>
    </source>
</evidence>
<reference evidence="3 4" key="1">
    <citation type="submission" date="2019-03" db="EMBL/GenBank/DDBJ databases">
        <title>Draft genome sequences of novel Actinobacteria.</title>
        <authorList>
            <person name="Sahin N."/>
            <person name="Ay H."/>
            <person name="Saygin H."/>
        </authorList>
    </citation>
    <scope>NUCLEOTIDE SEQUENCE [LARGE SCALE GENOMIC DNA]</scope>
    <source>
        <strain evidence="3 4">H3C3</strain>
    </source>
</reference>
<organism evidence="3 4">
    <name type="scientific">Actinomadura rubrisoli</name>
    <dbReference type="NCBI Taxonomy" id="2530368"/>
    <lineage>
        <taxon>Bacteria</taxon>
        <taxon>Bacillati</taxon>
        <taxon>Actinomycetota</taxon>
        <taxon>Actinomycetes</taxon>
        <taxon>Streptosporangiales</taxon>
        <taxon>Thermomonosporaceae</taxon>
        <taxon>Actinomadura</taxon>
    </lineage>
</organism>
<keyword evidence="4" id="KW-1185">Reference proteome</keyword>
<dbReference type="Proteomes" id="UP000294513">
    <property type="component" value="Unassembled WGS sequence"/>
</dbReference>